<keyword evidence="2" id="KW-1185">Reference proteome</keyword>
<dbReference type="Proteomes" id="UP001239111">
    <property type="component" value="Chromosome 1"/>
</dbReference>
<accession>A0ACC2PVW8</accession>
<protein>
    <submittedName>
        <fullName evidence="1">Uncharacterized protein</fullName>
    </submittedName>
</protein>
<dbReference type="EMBL" id="CM056741">
    <property type="protein sequence ID" value="KAJ8686921.1"/>
    <property type="molecule type" value="Genomic_DNA"/>
</dbReference>
<evidence type="ECO:0000313" key="2">
    <source>
        <dbReference type="Proteomes" id="UP001239111"/>
    </source>
</evidence>
<sequence>MMAAGSEIVTVTSPAPTTTTTQETITTMMTLSGDLISSTLPRITTQPTTDTTDNTMSPSTSGYTDYDDITFAEDIATVVPPASLTKRRKRNTDGYFSSFPDDGFWMQDLDIWPDQTALPTDQRDATELQFLVNGCEATNVPAATYTDVLPFAYFPSLKAVGLEFPLDNPRYNVMLLLPTERTDTNRLSRDLAGQNLRQLRKHLQPSWVRATIPSFMLRGFVTLTPYLQRLGIRDVFEPRLADLTPMTPDLGVYARDVQQSIAVNIKNYMKLDRENATKDSNTTSNNGTSGQSTGPSAQPPRSAAYRFLRPANDLLDRMGIVTFTAGHPFLFFIVDSETSVSLIAGRIDNPLNSRIL</sequence>
<comment type="caution">
    <text evidence="1">The sequence shown here is derived from an EMBL/GenBank/DDBJ whole genome shotgun (WGS) entry which is preliminary data.</text>
</comment>
<reference evidence="1" key="1">
    <citation type="submission" date="2023-04" db="EMBL/GenBank/DDBJ databases">
        <title>A chromosome-level genome assembly of the parasitoid wasp Eretmocerus hayati.</title>
        <authorList>
            <person name="Zhong Y."/>
            <person name="Liu S."/>
            <person name="Liu Y."/>
        </authorList>
    </citation>
    <scope>NUCLEOTIDE SEQUENCE</scope>
    <source>
        <strain evidence="1">ZJU_SS_LIU_2023</strain>
    </source>
</reference>
<proteinExistence type="predicted"/>
<gene>
    <name evidence="1" type="ORF">QAD02_022715</name>
</gene>
<name>A0ACC2PVW8_9HYME</name>
<evidence type="ECO:0000313" key="1">
    <source>
        <dbReference type="EMBL" id="KAJ8686921.1"/>
    </source>
</evidence>
<organism evidence="1 2">
    <name type="scientific">Eretmocerus hayati</name>
    <dbReference type="NCBI Taxonomy" id="131215"/>
    <lineage>
        <taxon>Eukaryota</taxon>
        <taxon>Metazoa</taxon>
        <taxon>Ecdysozoa</taxon>
        <taxon>Arthropoda</taxon>
        <taxon>Hexapoda</taxon>
        <taxon>Insecta</taxon>
        <taxon>Pterygota</taxon>
        <taxon>Neoptera</taxon>
        <taxon>Endopterygota</taxon>
        <taxon>Hymenoptera</taxon>
        <taxon>Apocrita</taxon>
        <taxon>Proctotrupomorpha</taxon>
        <taxon>Chalcidoidea</taxon>
        <taxon>Aphelinidae</taxon>
        <taxon>Aphelininae</taxon>
        <taxon>Eretmocerus</taxon>
    </lineage>
</organism>